<proteinExistence type="predicted"/>
<dbReference type="InterPro" id="IPR050098">
    <property type="entry name" value="TFPI/VKTCI-like"/>
</dbReference>
<feature type="signal peptide" evidence="2">
    <location>
        <begin position="1"/>
        <end position="18"/>
    </location>
</feature>
<dbReference type="EnsemblMetazoa" id="G7924.1">
    <property type="protein sequence ID" value="G7924.1:cds"/>
    <property type="gene ID" value="G7924"/>
</dbReference>
<dbReference type="Proteomes" id="UP000005408">
    <property type="component" value="Unassembled WGS sequence"/>
</dbReference>
<dbReference type="PANTHER" id="PTHR10083">
    <property type="entry name" value="KUNITZ-TYPE PROTEASE INHIBITOR-RELATED"/>
    <property type="match status" value="1"/>
</dbReference>
<accession>A0A8W8P0D1</accession>
<dbReference type="PROSITE" id="PS00280">
    <property type="entry name" value="BPTI_KUNITZ_1"/>
    <property type="match status" value="1"/>
</dbReference>
<keyword evidence="5" id="KW-1185">Reference proteome</keyword>
<dbReference type="InterPro" id="IPR020901">
    <property type="entry name" value="Prtase_inh_Kunz-CS"/>
</dbReference>
<name>A0A8W8P0D1_MAGGI</name>
<reference evidence="4" key="1">
    <citation type="submission" date="2022-08" db="UniProtKB">
        <authorList>
            <consortium name="EnsemblMetazoa"/>
        </authorList>
    </citation>
    <scope>IDENTIFICATION</scope>
    <source>
        <strain evidence="4">05x7-T-G4-1.051#20</strain>
    </source>
</reference>
<dbReference type="AlphaFoldDB" id="A0A8W8P0D1"/>
<evidence type="ECO:0000313" key="5">
    <source>
        <dbReference type="Proteomes" id="UP000005408"/>
    </source>
</evidence>
<evidence type="ECO:0000313" key="4">
    <source>
        <dbReference type="EnsemblMetazoa" id="G7924.1:cds"/>
    </source>
</evidence>
<feature type="chain" id="PRO_5036458822" description="BPTI/Kunitz inhibitor domain-containing protein" evidence="2">
    <location>
        <begin position="19"/>
        <end position="90"/>
    </location>
</feature>
<protein>
    <recommendedName>
        <fullName evidence="3">BPTI/Kunitz inhibitor domain-containing protein</fullName>
    </recommendedName>
</protein>
<dbReference type="PRINTS" id="PR00759">
    <property type="entry name" value="BASICPTASE"/>
</dbReference>
<dbReference type="Gene3D" id="4.10.410.10">
    <property type="entry name" value="Pancreatic trypsin inhibitor Kunitz domain"/>
    <property type="match status" value="1"/>
</dbReference>
<feature type="domain" description="BPTI/Kunitz inhibitor" evidence="3">
    <location>
        <begin position="38"/>
        <end position="88"/>
    </location>
</feature>
<organism evidence="4 5">
    <name type="scientific">Magallana gigas</name>
    <name type="common">Pacific oyster</name>
    <name type="synonym">Crassostrea gigas</name>
    <dbReference type="NCBI Taxonomy" id="29159"/>
    <lineage>
        <taxon>Eukaryota</taxon>
        <taxon>Metazoa</taxon>
        <taxon>Spiralia</taxon>
        <taxon>Lophotrochozoa</taxon>
        <taxon>Mollusca</taxon>
        <taxon>Bivalvia</taxon>
        <taxon>Autobranchia</taxon>
        <taxon>Pteriomorphia</taxon>
        <taxon>Ostreida</taxon>
        <taxon>Ostreoidea</taxon>
        <taxon>Ostreidae</taxon>
        <taxon>Magallana</taxon>
    </lineage>
</organism>
<dbReference type="GO" id="GO:0005615">
    <property type="term" value="C:extracellular space"/>
    <property type="evidence" value="ECO:0007669"/>
    <property type="project" value="TreeGrafter"/>
</dbReference>
<evidence type="ECO:0000256" key="1">
    <source>
        <dbReference type="ARBA" id="ARBA00023157"/>
    </source>
</evidence>
<dbReference type="Pfam" id="PF00014">
    <property type="entry name" value="Kunitz_BPTI"/>
    <property type="match status" value="1"/>
</dbReference>
<evidence type="ECO:0000256" key="2">
    <source>
        <dbReference type="SAM" id="SignalP"/>
    </source>
</evidence>
<keyword evidence="2" id="KW-0732">Signal</keyword>
<keyword evidence="1" id="KW-1015">Disulfide bond</keyword>
<dbReference type="InterPro" id="IPR036880">
    <property type="entry name" value="Kunitz_BPTI_sf"/>
</dbReference>
<sequence>MKAVLLLVTIVLVCSVCSMETKPQTKQKLQKRYDWYACLQPKQRGYCNGHYTRYYYDYYTKTCKTFSYSGCGGNNNNFLYWYFCYVKCIA</sequence>
<dbReference type="InterPro" id="IPR002223">
    <property type="entry name" value="Kunitz_BPTI"/>
</dbReference>
<dbReference type="GO" id="GO:0004867">
    <property type="term" value="F:serine-type endopeptidase inhibitor activity"/>
    <property type="evidence" value="ECO:0007669"/>
    <property type="project" value="InterPro"/>
</dbReference>
<dbReference type="OrthoDB" id="4473401at2759"/>
<dbReference type="PROSITE" id="PS50279">
    <property type="entry name" value="BPTI_KUNITZ_2"/>
    <property type="match status" value="1"/>
</dbReference>
<dbReference type="PANTHER" id="PTHR10083:SF374">
    <property type="entry name" value="BPTI_KUNITZ INHIBITOR DOMAIN-CONTAINING PROTEIN"/>
    <property type="match status" value="1"/>
</dbReference>
<evidence type="ECO:0000259" key="3">
    <source>
        <dbReference type="PROSITE" id="PS50279"/>
    </source>
</evidence>
<dbReference type="SUPFAM" id="SSF57362">
    <property type="entry name" value="BPTI-like"/>
    <property type="match status" value="1"/>
</dbReference>
<dbReference type="SMART" id="SM00131">
    <property type="entry name" value="KU"/>
    <property type="match status" value="1"/>
</dbReference>